<accession>A0A1D3LAG8</accession>
<sequence>MFKNLCELINGVDELIKVKVEGTNLYIENNPIFNEYCPTNNIGKNRKEGEDGHCIGYSETVISAFIQLLKHIESDDGQEKLESDKHVQYAILWLCYKINQQPNVNAGINDIYRNFTKYEYWTREYNSYIEQIKKLMDIDIKDMSKIYDAFEILCKMYTEFDDETKICTNCSDNAEEFVKRFGILNGDSNHKEGSSYSQILSTLSNDYGNLKNNCTNFPPLPQLNPQKSSAQNPGHSSEAISSNSSIANTLIPVSSIFAAIPFFLGIAYKYSLFGIDKLLQRQYLRKKLKKIKKKMEHYI</sequence>
<proteinExistence type="predicted"/>
<dbReference type="InterPro" id="IPR006477">
    <property type="entry name" value="Yir_bir_cir"/>
</dbReference>
<keyword evidence="1" id="KW-1133">Transmembrane helix</keyword>
<keyword evidence="1" id="KW-0812">Transmembrane</keyword>
<evidence type="ECO:0000256" key="1">
    <source>
        <dbReference type="SAM" id="Phobius"/>
    </source>
</evidence>
<name>A0A1D3LAG8_PLACE</name>
<dbReference type="AlphaFoldDB" id="A0A1D3LAG8"/>
<gene>
    <name evidence="2" type="ORF">PCHDK_000546100</name>
</gene>
<dbReference type="Proteomes" id="UP000195879">
    <property type="component" value="Unassembled WGS sequence"/>
</dbReference>
<protein>
    <submittedName>
        <fullName evidence="2">CIR protein</fullName>
    </submittedName>
</protein>
<evidence type="ECO:0000313" key="3">
    <source>
        <dbReference type="Proteomes" id="UP000195879"/>
    </source>
</evidence>
<organism evidence="2 3">
    <name type="scientific">Plasmodium chabaudi adami</name>
    <dbReference type="NCBI Taxonomy" id="5826"/>
    <lineage>
        <taxon>Eukaryota</taxon>
        <taxon>Sar</taxon>
        <taxon>Alveolata</taxon>
        <taxon>Apicomplexa</taxon>
        <taxon>Aconoidasida</taxon>
        <taxon>Haemosporida</taxon>
        <taxon>Plasmodiidae</taxon>
        <taxon>Plasmodium</taxon>
        <taxon>Plasmodium (Vinckeia)</taxon>
    </lineage>
</organism>
<dbReference type="EMBL" id="FMIO01000484">
    <property type="protein sequence ID" value="SCL95633.1"/>
    <property type="molecule type" value="Genomic_DNA"/>
</dbReference>
<feature type="transmembrane region" description="Helical" evidence="1">
    <location>
        <begin position="250"/>
        <end position="271"/>
    </location>
</feature>
<evidence type="ECO:0000313" key="2">
    <source>
        <dbReference type="EMBL" id="SCL95633.1"/>
    </source>
</evidence>
<dbReference type="Pfam" id="PF06022">
    <property type="entry name" value="Cir_Bir_Yir"/>
    <property type="match status" value="1"/>
</dbReference>
<dbReference type="NCBIfam" id="TIGR01590">
    <property type="entry name" value="yir-bir-cir_Pla"/>
    <property type="match status" value="1"/>
</dbReference>
<reference evidence="2 3" key="1">
    <citation type="submission" date="2016-08" db="EMBL/GenBank/DDBJ databases">
        <authorList>
            <consortium name="Pathogen Informatics"/>
        </authorList>
    </citation>
    <scope>NUCLEOTIDE SEQUENCE [LARGE SCALE GENOMIC DNA]</scope>
    <source>
        <strain evidence="2 3">DK</strain>
    </source>
</reference>
<keyword evidence="1" id="KW-0472">Membrane</keyword>